<feature type="domain" description="TIR" evidence="1">
    <location>
        <begin position="1"/>
        <end position="127"/>
    </location>
</feature>
<evidence type="ECO:0000313" key="3">
    <source>
        <dbReference type="Proteomes" id="UP001185015"/>
    </source>
</evidence>
<comment type="caution">
    <text evidence="2">The sequence shown here is derived from an EMBL/GenBank/DDBJ whole genome shotgun (WGS) entry which is preliminary data.</text>
</comment>
<dbReference type="SUPFAM" id="SSF52200">
    <property type="entry name" value="Toll/Interleukin receptor TIR domain"/>
    <property type="match status" value="1"/>
</dbReference>
<organism evidence="2 3">
    <name type="scientific">Methanococcoides alaskense</name>
    <dbReference type="NCBI Taxonomy" id="325778"/>
    <lineage>
        <taxon>Archaea</taxon>
        <taxon>Methanobacteriati</taxon>
        <taxon>Methanobacteriota</taxon>
        <taxon>Stenosarchaea group</taxon>
        <taxon>Methanomicrobia</taxon>
        <taxon>Methanosarcinales</taxon>
        <taxon>Methanosarcinaceae</taxon>
        <taxon>Methanococcoides</taxon>
    </lineage>
</organism>
<dbReference type="InterPro" id="IPR000157">
    <property type="entry name" value="TIR_dom"/>
</dbReference>
<dbReference type="AlphaFoldDB" id="A0AA90Z9H0"/>
<dbReference type="Pfam" id="PF13676">
    <property type="entry name" value="TIR_2"/>
    <property type="match status" value="1"/>
</dbReference>
<accession>A0AA90Z9H0</accession>
<dbReference type="PROSITE" id="PS50104">
    <property type="entry name" value="TIR"/>
    <property type="match status" value="1"/>
</dbReference>
<proteinExistence type="predicted"/>
<evidence type="ECO:0000259" key="1">
    <source>
        <dbReference type="PROSITE" id="PS50104"/>
    </source>
</evidence>
<dbReference type="EMBL" id="JAVDQI010000008">
    <property type="protein sequence ID" value="MDR6223431.1"/>
    <property type="molecule type" value="Genomic_DNA"/>
</dbReference>
<name>A0AA90Z9H0_9EURY</name>
<sequence length="164" mass="18679">MSIKIFVSYSTEDMGHIKPILDQLKNVEDVEIFFADKTLNPGDNVEQIILNNIKEADVFLMFNSESALKSNYVQQEIGVAKSNEKAIIPILLDANKPTAMLNGINYLNFYNEAKRESEFSRLHDYIYTTIKNKNRNKLLTGIGLLAAGYLLTRSNDGDEYEDEF</sequence>
<protein>
    <recommendedName>
        <fullName evidence="1">TIR domain-containing protein</fullName>
    </recommendedName>
</protein>
<dbReference type="Gene3D" id="3.40.50.10140">
    <property type="entry name" value="Toll/interleukin-1 receptor homology (TIR) domain"/>
    <property type="match status" value="1"/>
</dbReference>
<dbReference type="RefSeq" id="WP_270096919.1">
    <property type="nucleotide sequence ID" value="NZ_JAQFFK010000006.1"/>
</dbReference>
<reference evidence="2 3" key="1">
    <citation type="submission" date="2023-07" db="EMBL/GenBank/DDBJ databases">
        <title>Genomic Encyclopedia of Type Strains, Phase IV (KMG-IV): sequencing the most valuable type-strain genomes for metagenomic binning, comparative biology and taxonomic classification.</title>
        <authorList>
            <person name="Goeker M."/>
        </authorList>
    </citation>
    <scope>NUCLEOTIDE SEQUENCE [LARGE SCALE GENOMIC DNA]</scope>
    <source>
        <strain evidence="2 3">DSM 17273</strain>
    </source>
</reference>
<gene>
    <name evidence="2" type="ORF">J2750_001901</name>
</gene>
<keyword evidence="3" id="KW-1185">Reference proteome</keyword>
<evidence type="ECO:0000313" key="2">
    <source>
        <dbReference type="EMBL" id="MDR6223431.1"/>
    </source>
</evidence>
<dbReference type="Proteomes" id="UP001185015">
    <property type="component" value="Unassembled WGS sequence"/>
</dbReference>
<dbReference type="GO" id="GO:0007165">
    <property type="term" value="P:signal transduction"/>
    <property type="evidence" value="ECO:0007669"/>
    <property type="project" value="InterPro"/>
</dbReference>
<dbReference type="InterPro" id="IPR035897">
    <property type="entry name" value="Toll_tir_struct_dom_sf"/>
</dbReference>